<accession>A0A061DRG9</accession>
<dbReference type="EMBL" id="CM001879">
    <property type="protein sequence ID" value="EOX95305.1"/>
    <property type="molecule type" value="Genomic_DNA"/>
</dbReference>
<name>A0A061DRG9_THECC</name>
<dbReference type="InParanoid" id="A0A061DRG9"/>
<sequence length="132" mass="15184">MLSLFTLSNSVSFYSARLNQSSPRYTVRLSPLGAHTDGARPLEPFATFLMRTRVVLLRVLLFWDPPFFGRGHRQHPRGRSDGLDLRGDDDIRKHVPLIVPRVWLFGPKIVMFSYLLQSRFQVARFGIIFIGP</sequence>
<evidence type="ECO:0000313" key="1">
    <source>
        <dbReference type="EMBL" id="EOX95305.1"/>
    </source>
</evidence>
<evidence type="ECO:0000313" key="2">
    <source>
        <dbReference type="Proteomes" id="UP000026915"/>
    </source>
</evidence>
<reference evidence="1 2" key="1">
    <citation type="journal article" date="2013" name="Genome Biol.">
        <title>The genome sequence of the most widely cultivated cacao type and its use to identify candidate genes regulating pod color.</title>
        <authorList>
            <person name="Motamayor J.C."/>
            <person name="Mockaitis K."/>
            <person name="Schmutz J."/>
            <person name="Haiminen N."/>
            <person name="Iii D.L."/>
            <person name="Cornejo O."/>
            <person name="Findley S.D."/>
            <person name="Zheng P."/>
            <person name="Utro F."/>
            <person name="Royaert S."/>
            <person name="Saski C."/>
            <person name="Jenkins J."/>
            <person name="Podicheti R."/>
            <person name="Zhao M."/>
            <person name="Scheffler B.E."/>
            <person name="Stack J.C."/>
            <person name="Feltus F.A."/>
            <person name="Mustiga G.M."/>
            <person name="Amores F."/>
            <person name="Phillips W."/>
            <person name="Marelli J.P."/>
            <person name="May G.D."/>
            <person name="Shapiro H."/>
            <person name="Ma J."/>
            <person name="Bustamante C.D."/>
            <person name="Schnell R.J."/>
            <person name="Main D."/>
            <person name="Gilbert D."/>
            <person name="Parida L."/>
            <person name="Kuhn D.N."/>
        </authorList>
    </citation>
    <scope>NUCLEOTIDE SEQUENCE [LARGE SCALE GENOMIC DNA]</scope>
    <source>
        <strain evidence="2">cv. Matina 1-6</strain>
    </source>
</reference>
<proteinExistence type="predicted"/>
<dbReference type="HOGENOM" id="CLU_1920878_0_0_1"/>
<dbReference type="Gramene" id="EOX95305">
    <property type="protein sequence ID" value="EOX95305"/>
    <property type="gene ID" value="TCM_004842"/>
</dbReference>
<keyword evidence="2" id="KW-1185">Reference proteome</keyword>
<dbReference type="Proteomes" id="UP000026915">
    <property type="component" value="Chromosome 1"/>
</dbReference>
<organism evidence="1 2">
    <name type="scientific">Theobroma cacao</name>
    <name type="common">Cacao</name>
    <name type="synonym">Cocoa</name>
    <dbReference type="NCBI Taxonomy" id="3641"/>
    <lineage>
        <taxon>Eukaryota</taxon>
        <taxon>Viridiplantae</taxon>
        <taxon>Streptophyta</taxon>
        <taxon>Embryophyta</taxon>
        <taxon>Tracheophyta</taxon>
        <taxon>Spermatophyta</taxon>
        <taxon>Magnoliopsida</taxon>
        <taxon>eudicotyledons</taxon>
        <taxon>Gunneridae</taxon>
        <taxon>Pentapetalae</taxon>
        <taxon>rosids</taxon>
        <taxon>malvids</taxon>
        <taxon>Malvales</taxon>
        <taxon>Malvaceae</taxon>
        <taxon>Byttnerioideae</taxon>
        <taxon>Theobroma</taxon>
    </lineage>
</organism>
<protein>
    <submittedName>
        <fullName evidence="1">Uncharacterized protein</fullName>
    </submittedName>
</protein>
<dbReference type="AlphaFoldDB" id="A0A061DRG9"/>
<gene>
    <name evidence="1" type="ORF">TCM_004842</name>
</gene>